<evidence type="ECO:0000256" key="2">
    <source>
        <dbReference type="ARBA" id="ARBA00011245"/>
    </source>
</evidence>
<protein>
    <submittedName>
        <fullName evidence="6">GH92 family glycosyl hydrolase</fullName>
        <ecNumber evidence="6">3.2.1.-</ecNumber>
    </submittedName>
</protein>
<name>A0A9D9NHH8_9BACT</name>
<feature type="domain" description="Glycosyl hydrolase family 92 N-terminal" evidence="5">
    <location>
        <begin position="26"/>
        <end position="245"/>
    </location>
</feature>
<feature type="domain" description="Glycosyl hydrolase family 92" evidence="4">
    <location>
        <begin position="252"/>
        <end position="720"/>
    </location>
</feature>
<dbReference type="InterPro" id="IPR014718">
    <property type="entry name" value="GH-type_carb-bd"/>
</dbReference>
<proteinExistence type="predicted"/>
<sequence>MNNKLVGLTAAICLIVPSCTQDVCRYADPLVGTADNGHTFPGACVPFGMVQPSPDSGNDEWKYCSGFNIADSTLIGFSQTHLSGTGCSDLGDVLILPFSTDKPERDNPYVKESLKAEPGYCSVSFCSGTNVEMTATQRVAEYRISYGDNSPRKLLVDLQSGMVNSPEDLGSHVYEADIEYVDSCTIQGRMVTKNWVSREWSFVLKLSEPYLSRTILDKQGEEKADRIILEFADSRSPLGVKVALSTVDTDGAAAAMEAEACGWDFNKVRKEAHDSWHRLLSRVEMKGSEEQKRNVYTSLYHLFIQPNVISDIDGRYRNAAGEVVTSEKGEFYSTFSFWDTYRAANPMYTILTPEMVDVFVQSMIEQCDVQGFLPIWSLWGQETYCMIGNHAVPTVVEAYLKGFDGFDPERAWRAVKKSLTTDHRRTSQFEVMDKYGYYPFDIIDRESVSCTMEMCYDDYCAAVMAKALGHDEDAEFFRARSENWMNLFDPDTKLARGKDSEGNWRTPFDRFALSHAATHGGDYTEGNAWQYTWHVQQSPEKLISLMGGPDAFETKLDSLFFLDTVSKNNTGFVGDVTGLIGQYAHGNEPSHHVAYLYQFAGRPWKTESIIREIFDRFYKPLPDGLCGNDDCGQMSAWYLFSAMGFYPVDPVSLEYVIGAPQLPYIQLRLPNGRTFTVKAEGLSDSAKYVASASLDGRPLDGFRISHEDIMKGGTLEFMMTDKPSVDR</sequence>
<keyword evidence="6" id="KW-0326">Glycosidase</keyword>
<dbReference type="Pfam" id="PF17678">
    <property type="entry name" value="Glyco_hydro_92N"/>
    <property type="match status" value="1"/>
</dbReference>
<dbReference type="GO" id="GO:0005975">
    <property type="term" value="P:carbohydrate metabolic process"/>
    <property type="evidence" value="ECO:0007669"/>
    <property type="project" value="InterPro"/>
</dbReference>
<reference evidence="6" key="2">
    <citation type="journal article" date="2021" name="PeerJ">
        <title>Extensive microbial diversity within the chicken gut microbiome revealed by metagenomics and culture.</title>
        <authorList>
            <person name="Gilroy R."/>
            <person name="Ravi A."/>
            <person name="Getino M."/>
            <person name="Pursley I."/>
            <person name="Horton D.L."/>
            <person name="Alikhan N.F."/>
            <person name="Baker D."/>
            <person name="Gharbi K."/>
            <person name="Hall N."/>
            <person name="Watson M."/>
            <person name="Adriaenssens E.M."/>
            <person name="Foster-Nyarko E."/>
            <person name="Jarju S."/>
            <person name="Secka A."/>
            <person name="Antonio M."/>
            <person name="Oren A."/>
            <person name="Chaudhuri R.R."/>
            <person name="La Ragione R."/>
            <person name="Hildebrand F."/>
            <person name="Pallen M.J."/>
        </authorList>
    </citation>
    <scope>NUCLEOTIDE SEQUENCE</scope>
    <source>
        <strain evidence="6">B1-13419</strain>
    </source>
</reference>
<keyword evidence="3" id="KW-0106">Calcium</keyword>
<dbReference type="NCBIfam" id="TIGR01180">
    <property type="entry name" value="aman2_put"/>
    <property type="match status" value="1"/>
</dbReference>
<dbReference type="PANTHER" id="PTHR12143:SF39">
    <property type="entry name" value="SECRETED PROTEIN"/>
    <property type="match status" value="1"/>
</dbReference>
<comment type="caution">
    <text evidence="6">The sequence shown here is derived from an EMBL/GenBank/DDBJ whole genome shotgun (WGS) entry which is preliminary data.</text>
</comment>
<dbReference type="InterPro" id="IPR005887">
    <property type="entry name" value="GH92_a_mannosidase_put"/>
</dbReference>
<evidence type="ECO:0000256" key="1">
    <source>
        <dbReference type="ARBA" id="ARBA00001913"/>
    </source>
</evidence>
<dbReference type="FunFam" id="3.30.2080.10:FF:000001">
    <property type="entry name" value="Alpha-1,2-mannosidase subfamily"/>
    <property type="match status" value="1"/>
</dbReference>
<keyword evidence="6" id="KW-0378">Hydrolase</keyword>
<dbReference type="GO" id="GO:0016798">
    <property type="term" value="F:hydrolase activity, acting on glycosyl bonds"/>
    <property type="evidence" value="ECO:0007669"/>
    <property type="project" value="UniProtKB-KW"/>
</dbReference>
<dbReference type="Gene3D" id="3.30.2080.10">
    <property type="entry name" value="GH92 mannosidase domain"/>
    <property type="match status" value="1"/>
</dbReference>
<reference evidence="6" key="1">
    <citation type="submission" date="2020-10" db="EMBL/GenBank/DDBJ databases">
        <authorList>
            <person name="Gilroy R."/>
        </authorList>
    </citation>
    <scope>NUCLEOTIDE SEQUENCE</scope>
    <source>
        <strain evidence="6">B1-13419</strain>
    </source>
</reference>
<dbReference type="InterPro" id="IPR008928">
    <property type="entry name" value="6-hairpin_glycosidase_sf"/>
</dbReference>
<dbReference type="EMBL" id="JADIMD010000021">
    <property type="protein sequence ID" value="MBO8473959.1"/>
    <property type="molecule type" value="Genomic_DNA"/>
</dbReference>
<dbReference type="Gene3D" id="1.20.1050.60">
    <property type="entry name" value="alpha-1,2-mannosidase"/>
    <property type="match status" value="1"/>
</dbReference>
<evidence type="ECO:0000256" key="3">
    <source>
        <dbReference type="ARBA" id="ARBA00022837"/>
    </source>
</evidence>
<dbReference type="FunFam" id="1.20.1050.60:FF:000001">
    <property type="entry name" value="Putative alpha-1,2-mannosidase"/>
    <property type="match status" value="1"/>
</dbReference>
<accession>A0A9D9NHH8</accession>
<dbReference type="PANTHER" id="PTHR12143">
    <property type="entry name" value="PEPTIDE N-GLYCANASE PNGASE -RELATED"/>
    <property type="match status" value="1"/>
</dbReference>
<dbReference type="Proteomes" id="UP000823757">
    <property type="component" value="Unassembled WGS sequence"/>
</dbReference>
<dbReference type="GO" id="GO:0005829">
    <property type="term" value="C:cytosol"/>
    <property type="evidence" value="ECO:0007669"/>
    <property type="project" value="TreeGrafter"/>
</dbReference>
<evidence type="ECO:0000313" key="7">
    <source>
        <dbReference type="Proteomes" id="UP000823757"/>
    </source>
</evidence>
<dbReference type="InterPro" id="IPR050883">
    <property type="entry name" value="PNGase"/>
</dbReference>
<dbReference type="AlphaFoldDB" id="A0A9D9NHH8"/>
<dbReference type="InterPro" id="IPR041371">
    <property type="entry name" value="GH92_N"/>
</dbReference>
<dbReference type="GO" id="GO:0030246">
    <property type="term" value="F:carbohydrate binding"/>
    <property type="evidence" value="ECO:0007669"/>
    <property type="project" value="InterPro"/>
</dbReference>
<dbReference type="EC" id="3.2.1.-" evidence="6"/>
<comment type="subunit">
    <text evidence="2">Monomer.</text>
</comment>
<dbReference type="Gene3D" id="2.70.98.10">
    <property type="match status" value="1"/>
</dbReference>
<comment type="cofactor">
    <cofactor evidence="1">
        <name>Ca(2+)</name>
        <dbReference type="ChEBI" id="CHEBI:29108"/>
    </cofactor>
</comment>
<organism evidence="6 7">
    <name type="scientific">Candidatus Cryptobacteroides faecigallinarum</name>
    <dbReference type="NCBI Taxonomy" id="2840763"/>
    <lineage>
        <taxon>Bacteria</taxon>
        <taxon>Pseudomonadati</taxon>
        <taxon>Bacteroidota</taxon>
        <taxon>Bacteroidia</taxon>
        <taxon>Bacteroidales</taxon>
        <taxon>Candidatus Cryptobacteroides</taxon>
    </lineage>
</organism>
<evidence type="ECO:0000313" key="6">
    <source>
        <dbReference type="EMBL" id="MBO8473959.1"/>
    </source>
</evidence>
<evidence type="ECO:0000259" key="4">
    <source>
        <dbReference type="Pfam" id="PF07971"/>
    </source>
</evidence>
<gene>
    <name evidence="6" type="ORF">IAB91_01535</name>
</gene>
<dbReference type="Gene3D" id="1.20.1610.10">
    <property type="entry name" value="alpha-1,2-mannosidases domains"/>
    <property type="match status" value="1"/>
</dbReference>
<dbReference type="Pfam" id="PF07971">
    <property type="entry name" value="Glyco_hydro_92"/>
    <property type="match status" value="1"/>
</dbReference>
<dbReference type="SUPFAM" id="SSF48208">
    <property type="entry name" value="Six-hairpin glycosidases"/>
    <property type="match status" value="1"/>
</dbReference>
<dbReference type="GO" id="GO:0000224">
    <property type="term" value="F:peptide-N4-(N-acetyl-beta-glucosaminyl)asparagine amidase activity"/>
    <property type="evidence" value="ECO:0007669"/>
    <property type="project" value="TreeGrafter"/>
</dbReference>
<dbReference type="GO" id="GO:0006516">
    <property type="term" value="P:glycoprotein catabolic process"/>
    <property type="evidence" value="ECO:0007669"/>
    <property type="project" value="TreeGrafter"/>
</dbReference>
<dbReference type="InterPro" id="IPR012939">
    <property type="entry name" value="Glyco_hydro_92"/>
</dbReference>
<evidence type="ECO:0000259" key="5">
    <source>
        <dbReference type="Pfam" id="PF17678"/>
    </source>
</evidence>